<keyword evidence="2" id="KW-1185">Reference proteome</keyword>
<evidence type="ECO:0000313" key="2">
    <source>
        <dbReference type="Proteomes" id="UP000664731"/>
    </source>
</evidence>
<organism evidence="1 2">
    <name type="scientific">Comamonas denitrificans</name>
    <dbReference type="NCBI Taxonomy" id="117506"/>
    <lineage>
        <taxon>Bacteria</taxon>
        <taxon>Pseudomonadati</taxon>
        <taxon>Pseudomonadota</taxon>
        <taxon>Betaproteobacteria</taxon>
        <taxon>Burkholderiales</taxon>
        <taxon>Comamonadaceae</taxon>
        <taxon>Comamonas</taxon>
    </lineage>
</organism>
<dbReference type="InterPro" id="IPR021390">
    <property type="entry name" value="DUF3025"/>
</dbReference>
<dbReference type="EMBL" id="JAFNME010000012">
    <property type="protein sequence ID" value="MBO1249564.1"/>
    <property type="molecule type" value="Genomic_DNA"/>
</dbReference>
<protein>
    <submittedName>
        <fullName evidence="1">DUF3025 domain-containing protein</fullName>
    </submittedName>
</protein>
<sequence length="261" mass="29124">MNHDKRTPLAAINWHAPWLERYAALGEAAAQQVLAGATVAQAFNHLVAQGAAPDPGVRFVPQADLPSGMAYEQFILERAQVPTRDNLHDFFNGLMWLHWPQTKRRMNQIHGAAVQAQGVQARRGPLRDALTLLDENAALLVAPAALLHALQTRQWQLAFVTLRPLWQQAQLYPLGHALLEKLVYPRKGITAHIYQAPTAIKKDQSIDTSWAHALQAEHLATKPFFPLPVLGIPGWCAENANFYFYDDSMVFRPARAALEVL</sequence>
<dbReference type="Pfam" id="PF11227">
    <property type="entry name" value="DUF3025"/>
    <property type="match status" value="1"/>
</dbReference>
<comment type="caution">
    <text evidence="1">The sequence shown here is derived from an EMBL/GenBank/DDBJ whole genome shotgun (WGS) entry which is preliminary data.</text>
</comment>
<proteinExistence type="predicted"/>
<dbReference type="Proteomes" id="UP000664731">
    <property type="component" value="Unassembled WGS sequence"/>
</dbReference>
<evidence type="ECO:0000313" key="1">
    <source>
        <dbReference type="EMBL" id="MBO1249564.1"/>
    </source>
</evidence>
<reference evidence="1" key="1">
    <citation type="submission" date="2021-03" db="EMBL/GenBank/DDBJ databases">
        <title>Comamonas denitrificans.</title>
        <authorList>
            <person name="Finster K."/>
        </authorList>
    </citation>
    <scope>NUCLEOTIDE SEQUENCE</scope>
    <source>
        <strain evidence="1">MM2021_4</strain>
    </source>
</reference>
<dbReference type="AlphaFoldDB" id="A0A939GWT6"/>
<dbReference type="RefSeq" id="WP_207575087.1">
    <property type="nucleotide sequence ID" value="NZ_JAFNME010000012.1"/>
</dbReference>
<gene>
    <name evidence="1" type="ORF">J1777_06920</name>
</gene>
<accession>A0A939GWT6</accession>
<name>A0A939GWT6_9BURK</name>